<dbReference type="InterPro" id="IPR041457">
    <property type="entry name" value="CxC2_KDZ-assoc"/>
</dbReference>
<sequence>WLPFRDQYLHDILWSEGRRGMGDSCSRCHTPSPHYRCVEDECVGSGMMCAPCTLEAHAFLPLHFIEMWNNKYFKLTTLKELGLVIQLGHLPGEICLFHHNAHSDFTVIHTNGIHEVAVKFCGCNPLLEHRTQLLQIQWYPATPINPQTATTFTCLRQFQHLNCLGKLPPYDYYHALEIMTESRVRRKPKERYRVFLRSIFQWRHLKMLKRAGRGHSPGGVAGTGLGELALLCPACPHAGKNLPDDWKDVAPELAFLYFMFLAIDANFRLRNRIVSNHYRSPTLGDGWAYMVPSEPYKEHLAKHTNEEDVSMSSCSGFAAMFLANLKNVKGLRVSGVGGVCCGRHRVWRGNGLGDLQKGERYSNMDFVFWSSIQGEDYLCIVVSYDISCQWSRKFWDRMDVLDPSIKIKYTKRGIIFMVPKFHLRAHQPGCHVPYSFNYAPGCGQTHGEVIEEGWAQSNKASAQTKEMGPGTRAMTLDDIFGFCNWRTIQNLDKVLGKRLINAVKEFDEHYEDFMRFDSGLKKAIGQKALDEWKDMITTWDEDHSQPCPYDISGGDDFFKKMQLKLAEEEHQQLAQGEAVHSSSLCVFIVQGVEIQEAHLDLFMLTNKSLTPTQQLELQKRRSSLLKRIQHFRSLQSLLMPRISDVLSPDEMKLIDCPDNSRPEKIPLFLPSDCGTTSARNRACVSGLPAVEAQLREAEARDALEGVREGLRARTATHRYKIRNVTGQVESTRAGGVLRQIDIRIHSKKIRYRLARKALLRLDGCGKWDEELKELKDEDILGLNEQVLTRQEAKERESTRGLSWIWHGIQIKKGDAEFRDVVRVEWCKARARMLRWQEEVLLLTEELRRMHHYAIWKAEWWMKRRVDQEKMLKREDVSAELAEGLDAYAWQQTQFQVDEGLKIRERWGNLTEHARKVLDRIPDLPTLYLELEDNDSETSAAVAAEESM</sequence>
<evidence type="ECO:0000313" key="3">
    <source>
        <dbReference type="Proteomes" id="UP000297245"/>
    </source>
</evidence>
<proteinExistence type="predicted"/>
<reference evidence="2 3" key="1">
    <citation type="journal article" date="2019" name="Nat. Ecol. Evol.">
        <title>Megaphylogeny resolves global patterns of mushroom evolution.</title>
        <authorList>
            <person name="Varga T."/>
            <person name="Krizsan K."/>
            <person name="Foldi C."/>
            <person name="Dima B."/>
            <person name="Sanchez-Garcia M."/>
            <person name="Sanchez-Ramirez S."/>
            <person name="Szollosi G.J."/>
            <person name="Szarkandi J.G."/>
            <person name="Papp V."/>
            <person name="Albert L."/>
            <person name="Andreopoulos W."/>
            <person name="Angelini C."/>
            <person name="Antonin V."/>
            <person name="Barry K.W."/>
            <person name="Bougher N.L."/>
            <person name="Buchanan P."/>
            <person name="Buyck B."/>
            <person name="Bense V."/>
            <person name="Catcheside P."/>
            <person name="Chovatia M."/>
            <person name="Cooper J."/>
            <person name="Damon W."/>
            <person name="Desjardin D."/>
            <person name="Finy P."/>
            <person name="Geml J."/>
            <person name="Haridas S."/>
            <person name="Hughes K."/>
            <person name="Justo A."/>
            <person name="Karasinski D."/>
            <person name="Kautmanova I."/>
            <person name="Kiss B."/>
            <person name="Kocsube S."/>
            <person name="Kotiranta H."/>
            <person name="LaButti K.M."/>
            <person name="Lechner B.E."/>
            <person name="Liimatainen K."/>
            <person name="Lipzen A."/>
            <person name="Lukacs Z."/>
            <person name="Mihaltcheva S."/>
            <person name="Morgado L.N."/>
            <person name="Niskanen T."/>
            <person name="Noordeloos M.E."/>
            <person name="Ohm R.A."/>
            <person name="Ortiz-Santana B."/>
            <person name="Ovrebo C."/>
            <person name="Racz N."/>
            <person name="Riley R."/>
            <person name="Savchenko A."/>
            <person name="Shiryaev A."/>
            <person name="Soop K."/>
            <person name="Spirin V."/>
            <person name="Szebenyi C."/>
            <person name="Tomsovsky M."/>
            <person name="Tulloss R.E."/>
            <person name="Uehling J."/>
            <person name="Grigoriev I.V."/>
            <person name="Vagvolgyi C."/>
            <person name="Papp T."/>
            <person name="Martin F.M."/>
            <person name="Miettinen O."/>
            <person name="Hibbett D.S."/>
            <person name="Nagy L.G."/>
        </authorList>
    </citation>
    <scope>NUCLEOTIDE SEQUENCE [LARGE SCALE GENOMIC DNA]</scope>
    <source>
        <strain evidence="2 3">CBS 962.96</strain>
    </source>
</reference>
<feature type="non-terminal residue" evidence="2">
    <location>
        <position position="1"/>
    </location>
</feature>
<keyword evidence="3" id="KW-1185">Reference proteome</keyword>
<organism evidence="2 3">
    <name type="scientific">Dendrothele bispora (strain CBS 962.96)</name>
    <dbReference type="NCBI Taxonomy" id="1314807"/>
    <lineage>
        <taxon>Eukaryota</taxon>
        <taxon>Fungi</taxon>
        <taxon>Dikarya</taxon>
        <taxon>Basidiomycota</taxon>
        <taxon>Agaricomycotina</taxon>
        <taxon>Agaricomycetes</taxon>
        <taxon>Agaricomycetidae</taxon>
        <taxon>Agaricales</taxon>
        <taxon>Agaricales incertae sedis</taxon>
        <taxon>Dendrothele</taxon>
    </lineage>
</organism>
<evidence type="ECO:0000259" key="1">
    <source>
        <dbReference type="Pfam" id="PF18803"/>
    </source>
</evidence>
<dbReference type="OrthoDB" id="2974258at2759"/>
<dbReference type="EMBL" id="ML179235">
    <property type="protein sequence ID" value="THU93967.1"/>
    <property type="molecule type" value="Genomic_DNA"/>
</dbReference>
<dbReference type="AlphaFoldDB" id="A0A4S8LWI1"/>
<accession>A0A4S8LWI1</accession>
<protein>
    <recommendedName>
        <fullName evidence="1">CxC2-like cysteine cluster KDZ transposase-associated domain-containing protein</fullName>
    </recommendedName>
</protein>
<dbReference type="InterPro" id="IPR040521">
    <property type="entry name" value="KDZ"/>
</dbReference>
<dbReference type="Pfam" id="PF18803">
    <property type="entry name" value="CxC2"/>
    <property type="match status" value="1"/>
</dbReference>
<dbReference type="Pfam" id="PF18758">
    <property type="entry name" value="KDZ"/>
    <property type="match status" value="1"/>
</dbReference>
<feature type="domain" description="CxC2-like cysteine cluster KDZ transposase-associated" evidence="1">
    <location>
        <begin position="78"/>
        <end position="181"/>
    </location>
</feature>
<evidence type="ECO:0000313" key="2">
    <source>
        <dbReference type="EMBL" id="THU93967.1"/>
    </source>
</evidence>
<name>A0A4S8LWI1_DENBC</name>
<gene>
    <name evidence="2" type="ORF">K435DRAFT_669246</name>
</gene>
<dbReference type="Proteomes" id="UP000297245">
    <property type="component" value="Unassembled WGS sequence"/>
</dbReference>